<keyword evidence="3" id="KW-1185">Reference proteome</keyword>
<dbReference type="EMBL" id="CAJZAH010000001">
    <property type="protein sequence ID" value="CAG9169528.1"/>
    <property type="molecule type" value="Genomic_DNA"/>
</dbReference>
<dbReference type="InterPro" id="IPR046582">
    <property type="entry name" value="DUF6630"/>
</dbReference>
<dbReference type="Proteomes" id="UP000721236">
    <property type="component" value="Unassembled WGS sequence"/>
</dbReference>
<comment type="caution">
    <text evidence="2">The sequence shown here is derived from an EMBL/GenBank/DDBJ whole genome shotgun (WGS) entry which is preliminary data.</text>
</comment>
<sequence length="167" mass="18877">MSTPLSDDTRQAVERLIGLIDFDDPLAVEKHLALFDEALDEADDDFQGQAVLGLLQEVIDWEAGFHVDWKDTRAFIDCLDQLCQRLDIELDWGVEDPDDDDFLDSTSVPELMEHAHEQLRAAGITLWNWNTEADAYAGWLARAEDDEEVMAIAETLGVDIRPGDQPY</sequence>
<protein>
    <recommendedName>
        <fullName evidence="1">DUF6630 domain-containing protein</fullName>
    </recommendedName>
</protein>
<evidence type="ECO:0000259" key="1">
    <source>
        <dbReference type="Pfam" id="PF20335"/>
    </source>
</evidence>
<feature type="domain" description="DUF6630" evidence="1">
    <location>
        <begin position="12"/>
        <end position="162"/>
    </location>
</feature>
<evidence type="ECO:0000313" key="2">
    <source>
        <dbReference type="EMBL" id="CAG9169528.1"/>
    </source>
</evidence>
<reference evidence="2 3" key="1">
    <citation type="submission" date="2021-08" db="EMBL/GenBank/DDBJ databases">
        <authorList>
            <person name="Peeters C."/>
        </authorList>
    </citation>
    <scope>NUCLEOTIDE SEQUENCE [LARGE SCALE GENOMIC DNA]</scope>
    <source>
        <strain evidence="2 3">LMG 21510</strain>
    </source>
</reference>
<organism evidence="2 3">
    <name type="scientific">Cupriavidus respiraculi</name>
    <dbReference type="NCBI Taxonomy" id="195930"/>
    <lineage>
        <taxon>Bacteria</taxon>
        <taxon>Pseudomonadati</taxon>
        <taxon>Pseudomonadota</taxon>
        <taxon>Betaproteobacteria</taxon>
        <taxon>Burkholderiales</taxon>
        <taxon>Burkholderiaceae</taxon>
        <taxon>Cupriavidus</taxon>
    </lineage>
</organism>
<gene>
    <name evidence="2" type="ORF">LMG21510_01473</name>
</gene>
<name>A0ABM8WQ13_9BURK</name>
<accession>A0ABM8WQ13</accession>
<dbReference type="RefSeq" id="WP_222208994.1">
    <property type="nucleotide sequence ID" value="NZ_CAJZAH010000001.1"/>
</dbReference>
<proteinExistence type="predicted"/>
<evidence type="ECO:0000313" key="3">
    <source>
        <dbReference type="Proteomes" id="UP000721236"/>
    </source>
</evidence>
<dbReference type="Pfam" id="PF20335">
    <property type="entry name" value="DUF6630"/>
    <property type="match status" value="1"/>
</dbReference>